<evidence type="ECO:0000313" key="9">
    <source>
        <dbReference type="EMBL" id="MFH4974530.1"/>
    </source>
</evidence>
<dbReference type="GO" id="GO:0016787">
    <property type="term" value="F:hydrolase activity"/>
    <property type="evidence" value="ECO:0007669"/>
    <property type="project" value="UniProtKB-KW"/>
</dbReference>
<sequence>MMQGSCFMEALDIFLGIGVQVARKYLFLNAEKKALFYLCAIFVLSVFSALYPPPNNFYFVQKDNIFNQYGVKLGWFWTCFILCPFIWFTSLAHSRSKKGIFSNFFFSRI</sequence>
<keyword evidence="7 8" id="KW-0472">Membrane</keyword>
<evidence type="ECO:0000256" key="1">
    <source>
        <dbReference type="ARBA" id="ARBA00004477"/>
    </source>
</evidence>
<reference evidence="9 10" key="1">
    <citation type="submission" date="2024-08" db="EMBL/GenBank/DDBJ databases">
        <title>Gnathostoma spinigerum genome.</title>
        <authorList>
            <person name="Gonzalez-Bertolin B."/>
            <person name="Monzon S."/>
            <person name="Zaballos A."/>
            <person name="Jimenez P."/>
            <person name="Dekumyoy P."/>
            <person name="Varona S."/>
            <person name="Cuesta I."/>
            <person name="Sumanam S."/>
            <person name="Adisakwattana P."/>
            <person name="Gasser R.B."/>
            <person name="Hernandez-Gonzalez A."/>
            <person name="Young N.D."/>
            <person name="Perteguer M.J."/>
        </authorList>
    </citation>
    <scope>NUCLEOTIDE SEQUENCE [LARGE SCALE GENOMIC DNA]</scope>
    <source>
        <strain evidence="9">AL3</strain>
        <tissue evidence="9">Liver</tissue>
    </source>
</reference>
<dbReference type="GO" id="GO:0005789">
    <property type="term" value="C:endoplasmic reticulum membrane"/>
    <property type="evidence" value="ECO:0007669"/>
    <property type="project" value="UniProtKB-SubCell"/>
</dbReference>
<feature type="transmembrane region" description="Helical" evidence="8">
    <location>
        <begin position="34"/>
        <end position="53"/>
    </location>
</feature>
<dbReference type="InterPro" id="IPR019388">
    <property type="entry name" value="FIT"/>
</dbReference>
<protein>
    <submittedName>
        <fullName evidence="9">Uncharacterized protein</fullName>
    </submittedName>
</protein>
<comment type="subcellular location">
    <subcellularLocation>
        <location evidence="1">Endoplasmic reticulum membrane</location>
        <topology evidence="1">Multi-pass membrane protein</topology>
    </subcellularLocation>
</comment>
<dbReference type="PANTHER" id="PTHR23129">
    <property type="entry name" value="ACYL-COENZYME A DIPHOSPHATASE FITM2"/>
    <property type="match status" value="1"/>
</dbReference>
<comment type="caution">
    <text evidence="9">The sequence shown here is derived from an EMBL/GenBank/DDBJ whole genome shotgun (WGS) entry which is preliminary data.</text>
</comment>
<accession>A0ABD6E4Q4</accession>
<evidence type="ECO:0000256" key="7">
    <source>
        <dbReference type="ARBA" id="ARBA00023136"/>
    </source>
</evidence>
<keyword evidence="5 8" id="KW-1133">Transmembrane helix</keyword>
<evidence type="ECO:0000256" key="8">
    <source>
        <dbReference type="SAM" id="Phobius"/>
    </source>
</evidence>
<evidence type="ECO:0000256" key="6">
    <source>
        <dbReference type="ARBA" id="ARBA00023098"/>
    </source>
</evidence>
<evidence type="ECO:0000256" key="2">
    <source>
        <dbReference type="ARBA" id="ARBA00022692"/>
    </source>
</evidence>
<dbReference type="AlphaFoldDB" id="A0ABD6E4Q4"/>
<keyword evidence="6" id="KW-0443">Lipid metabolism</keyword>
<evidence type="ECO:0000313" key="10">
    <source>
        <dbReference type="Proteomes" id="UP001608902"/>
    </source>
</evidence>
<keyword evidence="3" id="KW-0378">Hydrolase</keyword>
<keyword evidence="10" id="KW-1185">Reference proteome</keyword>
<evidence type="ECO:0000256" key="4">
    <source>
        <dbReference type="ARBA" id="ARBA00022824"/>
    </source>
</evidence>
<proteinExistence type="predicted"/>
<dbReference type="PANTHER" id="PTHR23129:SF0">
    <property type="entry name" value="ACYL-COENZYME A DIPHOSPHATASE FITM2"/>
    <property type="match status" value="1"/>
</dbReference>
<dbReference type="Proteomes" id="UP001608902">
    <property type="component" value="Unassembled WGS sequence"/>
</dbReference>
<gene>
    <name evidence="9" type="ORF">AB6A40_001239</name>
</gene>
<feature type="transmembrane region" description="Helical" evidence="8">
    <location>
        <begin position="73"/>
        <end position="92"/>
    </location>
</feature>
<organism evidence="9 10">
    <name type="scientific">Gnathostoma spinigerum</name>
    <dbReference type="NCBI Taxonomy" id="75299"/>
    <lineage>
        <taxon>Eukaryota</taxon>
        <taxon>Metazoa</taxon>
        <taxon>Ecdysozoa</taxon>
        <taxon>Nematoda</taxon>
        <taxon>Chromadorea</taxon>
        <taxon>Rhabditida</taxon>
        <taxon>Spirurina</taxon>
        <taxon>Gnathostomatomorpha</taxon>
        <taxon>Gnathostomatoidea</taxon>
        <taxon>Gnathostomatidae</taxon>
        <taxon>Gnathostoma</taxon>
    </lineage>
</organism>
<keyword evidence="2 8" id="KW-0812">Transmembrane</keyword>
<dbReference type="EMBL" id="JBGFUD010000440">
    <property type="protein sequence ID" value="MFH4974530.1"/>
    <property type="molecule type" value="Genomic_DNA"/>
</dbReference>
<evidence type="ECO:0000256" key="5">
    <source>
        <dbReference type="ARBA" id="ARBA00022989"/>
    </source>
</evidence>
<dbReference type="GO" id="GO:0006629">
    <property type="term" value="P:lipid metabolic process"/>
    <property type="evidence" value="ECO:0007669"/>
    <property type="project" value="UniProtKB-KW"/>
</dbReference>
<name>A0ABD6E4Q4_9BILA</name>
<keyword evidence="4" id="KW-0256">Endoplasmic reticulum</keyword>
<dbReference type="Pfam" id="PF10261">
    <property type="entry name" value="FIT"/>
    <property type="match status" value="1"/>
</dbReference>
<evidence type="ECO:0000256" key="3">
    <source>
        <dbReference type="ARBA" id="ARBA00022801"/>
    </source>
</evidence>